<dbReference type="Gene3D" id="2.60.40.10">
    <property type="entry name" value="Immunoglobulins"/>
    <property type="match status" value="3"/>
</dbReference>
<dbReference type="InterPro" id="IPR044048">
    <property type="entry name" value="Big_12"/>
</dbReference>
<dbReference type="GO" id="GO:0008843">
    <property type="term" value="F:endochitinase activity"/>
    <property type="evidence" value="ECO:0007669"/>
    <property type="project" value="UniProtKB-EC"/>
</dbReference>
<dbReference type="Pfam" id="PF19078">
    <property type="entry name" value="Big_12"/>
    <property type="match status" value="1"/>
</dbReference>
<dbReference type="InterPro" id="IPR032179">
    <property type="entry name" value="Cry22Aa_Ig-like"/>
</dbReference>
<dbReference type="Pfam" id="PF16403">
    <property type="entry name" value="Bact_surface_Ig-like"/>
    <property type="match status" value="2"/>
</dbReference>
<dbReference type="InterPro" id="IPR011889">
    <property type="entry name" value="Liste_lipo_26"/>
</dbReference>
<accession>A0A6S6SNZ6</accession>
<reference evidence="3" key="1">
    <citation type="submission" date="2020-01" db="EMBL/GenBank/DDBJ databases">
        <authorList>
            <person name="Meier V. D."/>
            <person name="Meier V D."/>
        </authorList>
    </citation>
    <scope>NUCLEOTIDE SEQUENCE</scope>
    <source>
        <strain evidence="3">HLG_WM_MAG_05</strain>
    </source>
</reference>
<dbReference type="PANTHER" id="PTHR15127:SF32">
    <property type="entry name" value="HEAVYWEIGHT, ISOFORM A"/>
    <property type="match status" value="1"/>
</dbReference>
<feature type="domain" description="PKD" evidence="2">
    <location>
        <begin position="478"/>
        <end position="510"/>
    </location>
</feature>
<sequence length="1352" mass="152765">MIIKNFSYVFMLVLLFLTGCGNEVTSGKYTETAKQGYVIDAPVVNLTYQCGDKTSKTTTGGLFICPTLPVTFSVGGLTLGTLTSINDDTKVYVQDIVKLNRDNFSSEEVIKLGLFLQSLDKDKNNTEQIVIDDTINFESTKDFSEMNLSEVQVLLRTESITPVTLEAVEEHLRRFSELDTLAPIITLNGESNISIHEGITYNDLGAIAKDDRDENVHVQTKGEVDTSTVGIYRIEYTATDSAGNVGTATRVIHVIDTSVPLLTLLGTKFVSVAQNGVYKELGATAIDTEDGNISDNILITGYVNTKVLGTYIITYHVVDKAGNAVEVERTVNVVDMTAPTLVISDNKNGVLETSFNPTTKSWVAQSVLFTFSFSEPVTGFTMNDVLVKNGIKGAFSGSNNRYTLEVFPLSHSILPIAVTVPAGVVNDIANNANLVATDASQPTNTQVPFITRWKTDNYGISEDNQISIVTNRAASNHYSIDWGDGQIEHNITGDINHTYENSGEYSVSITGDFSGTNFYNNEGGSYDAQKLVSIEQWGTMPWEDMNNMFYACSNLVGEIKDIPNLKNTINMSFMFENSSFNQDINDWNVSNVQNMRGMFATSVFNQLLNKWDVSSVTDMKYMFYEAHAFNQPLDTWDVSSVINMGLMFYDANTFNQSLNSWNVSSVTDMYGMFYNVNTFNQPLDNWDVSSVTNMAYMFYNTRSFNQNLNSWDVSSVRSMYNMFNFAVTFNQTLNNWNVSSVTNMSSMFSNAILFNQPLNDWNVSNVTDMSYMFSFMKDFNQDIGSWDVSKVLDMSSMFNSSKSFNQDISAWNVSSVLTMKAMFYEANTFNQNINRWDVSNVTDMSKMFEFSTNFNQPLNDWNVSNVTDMSYMFSCAYAFNQPLHNWDVSSVMNMNWTFNNTPFNQDINGWNVSSVESMYRMFSLAKDFNQPLNDWDVSSVTDMDGMFYNAHSFNQPLSHWNVSNVSYMVWMFYNAYSFSQSLTDWDISNVHYYDDFSYNSGLDIDDLPFDYIEVLISDNKEEALGVSFDDVSKQWLADPIIFTFVLSEPSTEFDVSDIQVENGIKGTFSGSEDTYTLEVLAELNSIEPMRVRMKDNNFFAKEAVQEMNTQEAFITTWKTDNPGMSEDNEISINTSFLSSNHYSIDWGDGQIEHNITGDINHTYENSGEYNISITGDFSGTFFYNPEGDSYDAQKLLSIKQWGTIPWKDMSAMFYGCTNLIVDSRDNPNLTKTTNMSFMFEESSFNQNINDWNVSNVQGMYRMFFNASSFNQPLNDWNVSSVTDMELMFSNASAFNQDLSSWDVSSVSYMNSMFEGAESFTNQDLSTWNVVNVLNYDDFSTNWGIDNIEPVWP</sequence>
<dbReference type="InterPro" id="IPR005046">
    <property type="entry name" value="DUF285"/>
</dbReference>
<dbReference type="PROSITE" id="PS51257">
    <property type="entry name" value="PROKAR_LIPOPROTEIN"/>
    <property type="match status" value="1"/>
</dbReference>
<dbReference type="GO" id="GO:0001784">
    <property type="term" value="F:phosphotyrosine residue binding"/>
    <property type="evidence" value="ECO:0007669"/>
    <property type="project" value="TreeGrafter"/>
</dbReference>
<protein>
    <submittedName>
        <fullName evidence="3">Chitinase (EC)</fullName>
        <ecNumber evidence="3">3.2.1.14</ecNumber>
    </submittedName>
</protein>
<proteinExistence type="predicted"/>
<name>A0A6S6SNZ6_9BACT</name>
<evidence type="ECO:0000259" key="2">
    <source>
        <dbReference type="PROSITE" id="PS50093"/>
    </source>
</evidence>
<keyword evidence="3" id="KW-0378">Hydrolase</keyword>
<keyword evidence="3" id="KW-0326">Glycosidase</keyword>
<dbReference type="NCBIfam" id="TIGR02167">
    <property type="entry name" value="Liste_lipo_26"/>
    <property type="match status" value="6"/>
</dbReference>
<dbReference type="PROSITE" id="PS50093">
    <property type="entry name" value="PKD"/>
    <property type="match status" value="2"/>
</dbReference>
<dbReference type="InterPro" id="IPR051846">
    <property type="entry name" value="SH2_domain_adapters"/>
</dbReference>
<dbReference type="PANTHER" id="PTHR15127">
    <property type="entry name" value="HEAVYWEIGHT, ISOFORM A"/>
    <property type="match status" value="1"/>
</dbReference>
<dbReference type="Pfam" id="PF03382">
    <property type="entry name" value="DUF285"/>
    <property type="match status" value="4"/>
</dbReference>
<feature type="domain" description="PKD" evidence="2">
    <location>
        <begin position="1142"/>
        <end position="1174"/>
    </location>
</feature>
<organism evidence="3">
    <name type="scientific">uncultured Sulfurovum sp</name>
    <dbReference type="NCBI Taxonomy" id="269237"/>
    <lineage>
        <taxon>Bacteria</taxon>
        <taxon>Pseudomonadati</taxon>
        <taxon>Campylobacterota</taxon>
        <taxon>Epsilonproteobacteria</taxon>
        <taxon>Campylobacterales</taxon>
        <taxon>Sulfurovaceae</taxon>
        <taxon>Sulfurovum</taxon>
        <taxon>environmental samples</taxon>
    </lineage>
</organism>
<gene>
    <name evidence="3" type="ORF">HELGO_WM4108</name>
</gene>
<dbReference type="EC" id="3.2.1.14" evidence="3"/>
<evidence type="ECO:0000313" key="3">
    <source>
        <dbReference type="EMBL" id="CAA6812108.1"/>
    </source>
</evidence>
<evidence type="ECO:0000256" key="1">
    <source>
        <dbReference type="ARBA" id="ARBA00022999"/>
    </source>
</evidence>
<dbReference type="InterPro" id="IPR013783">
    <property type="entry name" value="Ig-like_fold"/>
</dbReference>
<keyword evidence="1" id="KW-0727">SH2 domain</keyword>
<dbReference type="InterPro" id="IPR000601">
    <property type="entry name" value="PKD_dom"/>
</dbReference>
<dbReference type="EMBL" id="CACVAU010000038">
    <property type="protein sequence ID" value="CAA6812108.1"/>
    <property type="molecule type" value="Genomic_DNA"/>
</dbReference>